<proteinExistence type="predicted"/>
<dbReference type="InterPro" id="IPR011613">
    <property type="entry name" value="GH15-like"/>
</dbReference>
<feature type="domain" description="GH15-like" evidence="1">
    <location>
        <begin position="233"/>
        <end position="603"/>
    </location>
</feature>
<name>A0A917FP07_9NOCA</name>
<dbReference type="SUPFAM" id="SSF48208">
    <property type="entry name" value="Six-hairpin glycosidases"/>
    <property type="match status" value="1"/>
</dbReference>
<comment type="caution">
    <text evidence="3">The sequence shown here is derived from an EMBL/GenBank/DDBJ whole genome shotgun (WGS) entry which is preliminary data.</text>
</comment>
<gene>
    <name evidence="3" type="ORF">GCM10007304_06200</name>
</gene>
<reference evidence="3" key="1">
    <citation type="journal article" date="2014" name="Int. J. Syst. Evol. Microbiol.">
        <title>Complete genome sequence of Corynebacterium casei LMG S-19264T (=DSM 44701T), isolated from a smear-ripened cheese.</title>
        <authorList>
            <consortium name="US DOE Joint Genome Institute (JGI-PGF)"/>
            <person name="Walter F."/>
            <person name="Albersmeier A."/>
            <person name="Kalinowski J."/>
            <person name="Ruckert C."/>
        </authorList>
    </citation>
    <scope>NUCLEOTIDE SEQUENCE</scope>
    <source>
        <strain evidence="3">CCM 7905</strain>
    </source>
</reference>
<dbReference type="AlphaFoldDB" id="A0A917FP07"/>
<evidence type="ECO:0000313" key="3">
    <source>
        <dbReference type="EMBL" id="GGF95137.1"/>
    </source>
</evidence>
<dbReference type="EMBL" id="BMCU01000001">
    <property type="protein sequence ID" value="GGF95137.1"/>
    <property type="molecule type" value="Genomic_DNA"/>
</dbReference>
<dbReference type="InterPro" id="IPR045582">
    <property type="entry name" value="Trehalase-like_N"/>
</dbReference>
<dbReference type="InterPro" id="IPR008928">
    <property type="entry name" value="6-hairpin_glycosidase_sf"/>
</dbReference>
<dbReference type="InterPro" id="IPR012341">
    <property type="entry name" value="6hp_glycosidase-like_sf"/>
</dbReference>
<dbReference type="GO" id="GO:0005975">
    <property type="term" value="P:carbohydrate metabolic process"/>
    <property type="evidence" value="ECO:0007669"/>
    <property type="project" value="InterPro"/>
</dbReference>
<organism evidence="3 4">
    <name type="scientific">Rhodococcoides trifolii</name>
    <dbReference type="NCBI Taxonomy" id="908250"/>
    <lineage>
        <taxon>Bacteria</taxon>
        <taxon>Bacillati</taxon>
        <taxon>Actinomycetota</taxon>
        <taxon>Actinomycetes</taxon>
        <taxon>Mycobacteriales</taxon>
        <taxon>Nocardiaceae</taxon>
        <taxon>Rhodococcoides</taxon>
    </lineage>
</organism>
<dbReference type="PANTHER" id="PTHR31616:SF0">
    <property type="entry name" value="GLUCAN 1,4-ALPHA-GLUCOSIDASE"/>
    <property type="match status" value="1"/>
</dbReference>
<evidence type="ECO:0000313" key="4">
    <source>
        <dbReference type="Proteomes" id="UP000654257"/>
    </source>
</evidence>
<dbReference type="GO" id="GO:0004553">
    <property type="term" value="F:hydrolase activity, hydrolyzing O-glycosyl compounds"/>
    <property type="evidence" value="ECO:0007669"/>
    <property type="project" value="TreeGrafter"/>
</dbReference>
<protein>
    <submittedName>
        <fullName evidence="3">Glucoamylase</fullName>
    </submittedName>
</protein>
<dbReference type="Gene3D" id="1.50.10.10">
    <property type="match status" value="1"/>
</dbReference>
<dbReference type="Pfam" id="PF19291">
    <property type="entry name" value="TREH_N"/>
    <property type="match status" value="1"/>
</dbReference>
<sequence>MNPTRSLEPVDGHLPISDHGLIGDGQSCALVARDGDIGWLCLPRFDSPPFLAGLLDADRGGSFTVAPVDLRGGEQRYHDDTAVLTTTLDGPAGTVEVTDAMTLRSGADLTELASASRGELVRIARVTRGTVELVVRLAPKAATVFVDEAGEWNVSTQSHPDVPLRLLSSHRLTVADDGSLGAIVTLRAGEVLTVSLHWSGETRLKPTLDPNGLIEQTEAAWRRWMEHVEYEGPQRRLVRRSALTLKLLDHSTTGGIMAAATSSLPEHVGGVRNWDYRYTWVRDAAFSTYALRRIGLTTEADAFLSWTLACAERDGKPSIMYALDGGQPPEEWEDDTLSGWRGSAPVRWGNGAAGQTQHDVYGELLDVAYQWARAGGRIDDHLWDVLTALTEQAIENWTVPDHGIWEIRDAGRAFTYSVTLCFVAVDRALKIADIAGRECPTDRWTSARDEMREAVLEQAFDPEAGTFTEHLSPDGENRGGLDGSLLALPLRRIVDFDDPRMVATVDAVWKRLDAGDGLLYRYLHDESSDGLPGKEGAFLLCSFWLVDNLTGQGRLDEAENLYDSLCARANHLGLLSEEIDPSDGSFLGNFPQAFSHIGVISSGYRLAQARRDQR</sequence>
<dbReference type="RefSeq" id="WP_188543211.1">
    <property type="nucleotide sequence ID" value="NZ_BMCU01000001.1"/>
</dbReference>
<evidence type="ECO:0000259" key="2">
    <source>
        <dbReference type="Pfam" id="PF19291"/>
    </source>
</evidence>
<dbReference type="Proteomes" id="UP000654257">
    <property type="component" value="Unassembled WGS sequence"/>
</dbReference>
<accession>A0A917FP07</accession>
<reference evidence="3" key="2">
    <citation type="submission" date="2020-09" db="EMBL/GenBank/DDBJ databases">
        <authorList>
            <person name="Sun Q."/>
            <person name="Sedlacek I."/>
        </authorList>
    </citation>
    <scope>NUCLEOTIDE SEQUENCE</scope>
    <source>
        <strain evidence="3">CCM 7905</strain>
    </source>
</reference>
<evidence type="ECO:0000259" key="1">
    <source>
        <dbReference type="Pfam" id="PF00723"/>
    </source>
</evidence>
<dbReference type="Pfam" id="PF00723">
    <property type="entry name" value="Glyco_hydro_15"/>
    <property type="match status" value="1"/>
</dbReference>
<feature type="domain" description="Trehalase-like N-terminal" evidence="2">
    <location>
        <begin position="14"/>
        <end position="140"/>
    </location>
</feature>
<dbReference type="PANTHER" id="PTHR31616">
    <property type="entry name" value="TREHALASE"/>
    <property type="match status" value="1"/>
</dbReference>
<keyword evidence="4" id="KW-1185">Reference proteome</keyword>